<evidence type="ECO:0000313" key="1">
    <source>
        <dbReference type="EMBL" id="VAW81491.1"/>
    </source>
</evidence>
<dbReference type="AlphaFoldDB" id="A0A3B0YPX4"/>
<gene>
    <name evidence="1" type="ORF">MNBD_GAMMA12-2234</name>
</gene>
<name>A0A3B0YPX4_9ZZZZ</name>
<dbReference type="EMBL" id="UOFL01000219">
    <property type="protein sequence ID" value="VAW81491.1"/>
    <property type="molecule type" value="Genomic_DNA"/>
</dbReference>
<accession>A0A3B0YPX4</accession>
<feature type="non-terminal residue" evidence="1">
    <location>
        <position position="147"/>
    </location>
</feature>
<reference evidence="1" key="1">
    <citation type="submission" date="2018-06" db="EMBL/GenBank/DDBJ databases">
        <authorList>
            <person name="Zhirakovskaya E."/>
        </authorList>
    </citation>
    <scope>NUCLEOTIDE SEQUENCE</scope>
</reference>
<proteinExistence type="predicted"/>
<protein>
    <submittedName>
        <fullName evidence="1">Uncharacterized protein</fullName>
    </submittedName>
</protein>
<organism evidence="1">
    <name type="scientific">hydrothermal vent metagenome</name>
    <dbReference type="NCBI Taxonomy" id="652676"/>
    <lineage>
        <taxon>unclassified sequences</taxon>
        <taxon>metagenomes</taxon>
        <taxon>ecological metagenomes</taxon>
    </lineage>
</organism>
<sequence length="147" mass="16970">MKKKMYEEFIEGNNITDCFVMSKNHITFALKEFQHAEDDRRPPEDRSTSVLLYAPKEYADSGGFGGESWESGIEQIFVSYQSVDEGIIYCDTDFNAYEVKCETIDFAKVDRDKGRDDFTRGAEGITYIDNEVYIVGFFRKVFKRTGV</sequence>